<dbReference type="OrthoDB" id="4140400at2759"/>
<dbReference type="AlphaFoldDB" id="A0A0D2AMA5"/>
<name>A0A0D2AMA5_9EURO</name>
<dbReference type="GeneID" id="27348539"/>
<dbReference type="Proteomes" id="UP000054466">
    <property type="component" value="Unassembled WGS sequence"/>
</dbReference>
<protein>
    <submittedName>
        <fullName evidence="2">Uncharacterized protein</fullName>
    </submittedName>
</protein>
<evidence type="ECO:0000313" key="3">
    <source>
        <dbReference type="Proteomes" id="UP000054466"/>
    </source>
</evidence>
<organism evidence="2 3">
    <name type="scientific">Cladophialophora immunda</name>
    <dbReference type="NCBI Taxonomy" id="569365"/>
    <lineage>
        <taxon>Eukaryota</taxon>
        <taxon>Fungi</taxon>
        <taxon>Dikarya</taxon>
        <taxon>Ascomycota</taxon>
        <taxon>Pezizomycotina</taxon>
        <taxon>Eurotiomycetes</taxon>
        <taxon>Chaetothyriomycetidae</taxon>
        <taxon>Chaetothyriales</taxon>
        <taxon>Herpotrichiellaceae</taxon>
        <taxon>Cladophialophora</taxon>
    </lineage>
</organism>
<proteinExistence type="predicted"/>
<keyword evidence="1" id="KW-0732">Signal</keyword>
<accession>A0A0D2AMA5</accession>
<dbReference type="VEuPathDB" id="FungiDB:PV07_09345"/>
<sequence length="455" mass="48699">MFLSSMLGFLFLALASAKNHTGGLLLTRQEVCNPSDQPVKACGTTDLSTASWSSFKIDDFLSSFVQTFGAGTSTDIGFPGYFVKQNLLPGESFLFDCSVIGSDLCKHPIGVNPTVGTDCAFKDIPNVGNEVCGKYVSPQAGFVVENFIRFHQAVSNNFFAIEDAGSAILKSNFINDVVDGLSEEQGNILEAVFEAIAGFVLGILPFGRAFTLGVTLFKNLDRIYSLAGDDKALSGPLDVVRTIAANEAIQDLAERTKDQLQRQVQEIVDSSQKRMQESIDIVFGTGPNSASGQPGSEAQDNFAFGLAQSGAFLDAVASREELAAVMETNLKNWIVSSTITGMDWNVVLDPTPYEDDPADVGGVCRKAMKGIPFILGTQCAEFRRGGFDSPKPENPAVLESLIDVAEAIRNAEECNGGSPNWQSVVDGTDNSATSLPRCLYTFPVISIANRITDGV</sequence>
<reference evidence="2 3" key="1">
    <citation type="submission" date="2015-01" db="EMBL/GenBank/DDBJ databases">
        <title>The Genome Sequence of Cladophialophora immunda CBS83496.</title>
        <authorList>
            <consortium name="The Broad Institute Genomics Platform"/>
            <person name="Cuomo C."/>
            <person name="de Hoog S."/>
            <person name="Gorbushina A."/>
            <person name="Stielow B."/>
            <person name="Teixiera M."/>
            <person name="Abouelleil A."/>
            <person name="Chapman S.B."/>
            <person name="Priest M."/>
            <person name="Young S.K."/>
            <person name="Wortman J."/>
            <person name="Nusbaum C."/>
            <person name="Birren B."/>
        </authorList>
    </citation>
    <scope>NUCLEOTIDE SEQUENCE [LARGE SCALE GENOMIC DNA]</scope>
    <source>
        <strain evidence="2 3">CBS 83496</strain>
    </source>
</reference>
<dbReference type="RefSeq" id="XP_016246448.1">
    <property type="nucleotide sequence ID" value="XM_016396592.1"/>
</dbReference>
<feature type="signal peptide" evidence="1">
    <location>
        <begin position="1"/>
        <end position="17"/>
    </location>
</feature>
<keyword evidence="3" id="KW-1185">Reference proteome</keyword>
<evidence type="ECO:0000256" key="1">
    <source>
        <dbReference type="SAM" id="SignalP"/>
    </source>
</evidence>
<gene>
    <name evidence="2" type="ORF">PV07_09345</name>
</gene>
<dbReference type="HOGENOM" id="CLU_594470_0_0_1"/>
<evidence type="ECO:0000313" key="2">
    <source>
        <dbReference type="EMBL" id="KIW26232.1"/>
    </source>
</evidence>
<dbReference type="EMBL" id="KN847044">
    <property type="protein sequence ID" value="KIW26232.1"/>
    <property type="molecule type" value="Genomic_DNA"/>
</dbReference>
<feature type="chain" id="PRO_5002238559" evidence="1">
    <location>
        <begin position="18"/>
        <end position="455"/>
    </location>
</feature>